<name>A0A7R7WCA2_ASPKA</name>
<proteinExistence type="predicted"/>
<dbReference type="KEGG" id="aluc:AKAW2_50662A"/>
<feature type="signal peptide" evidence="1">
    <location>
        <begin position="1"/>
        <end position="22"/>
    </location>
</feature>
<organism evidence="2 3">
    <name type="scientific">Aspergillus kawachii</name>
    <name type="common">White koji mold</name>
    <name type="synonym">Aspergillus awamori var. kawachi</name>
    <dbReference type="NCBI Taxonomy" id="1069201"/>
    <lineage>
        <taxon>Eukaryota</taxon>
        <taxon>Fungi</taxon>
        <taxon>Dikarya</taxon>
        <taxon>Ascomycota</taxon>
        <taxon>Pezizomycotina</taxon>
        <taxon>Eurotiomycetes</taxon>
        <taxon>Eurotiomycetidae</taxon>
        <taxon>Eurotiales</taxon>
        <taxon>Aspergillaceae</taxon>
        <taxon>Aspergillus</taxon>
        <taxon>Aspergillus subgen. Circumdati</taxon>
    </lineage>
</organism>
<dbReference type="EMBL" id="AP024429">
    <property type="protein sequence ID" value="BCS00321.1"/>
    <property type="molecule type" value="Genomic_DNA"/>
</dbReference>
<dbReference type="Proteomes" id="UP000661280">
    <property type="component" value="Chromosome 5"/>
</dbReference>
<dbReference type="GeneID" id="64961642"/>
<reference evidence="2" key="2">
    <citation type="submission" date="2021-02" db="EMBL/GenBank/DDBJ databases">
        <title>Aspergillus luchuensis mut. kawachii IFO 4304 genome sequence.</title>
        <authorList>
            <person name="Mori K."/>
            <person name="Kadooka C."/>
            <person name="Goto M."/>
            <person name="Futagami T."/>
        </authorList>
    </citation>
    <scope>NUCLEOTIDE SEQUENCE</scope>
    <source>
        <strain evidence="2">IFO 4308</strain>
    </source>
</reference>
<dbReference type="OrthoDB" id="417697at2759"/>
<feature type="chain" id="PRO_5031328200" evidence="1">
    <location>
        <begin position="23"/>
        <end position="206"/>
    </location>
</feature>
<evidence type="ECO:0000313" key="2">
    <source>
        <dbReference type="EMBL" id="BCS00321.1"/>
    </source>
</evidence>
<evidence type="ECO:0000256" key="1">
    <source>
        <dbReference type="SAM" id="SignalP"/>
    </source>
</evidence>
<evidence type="ECO:0000313" key="3">
    <source>
        <dbReference type="Proteomes" id="UP000661280"/>
    </source>
</evidence>
<keyword evidence="3" id="KW-1185">Reference proteome</keyword>
<accession>A0A7R7WCA2</accession>
<gene>
    <name evidence="2" type="ORF">AKAW2_50662A</name>
</gene>
<dbReference type="AlphaFoldDB" id="A0A7R7WCA2"/>
<protein>
    <submittedName>
        <fullName evidence="2">Uncharacterized protein</fullName>
    </submittedName>
</protein>
<sequence>MAFWRFIICVLEAEGVVNVAMACVPSRLLRNDQTKITTPLPRDCPESNKHSRHTAYEYQRELLTNLRTYIRAELPNISTDYTYNNISRQSYSDTFCTQTYLQNANLKISDIATGTGIVLTDLSRRLPPSVRLDASDSSLDAFPPKELLPRNIGLPAQMGYENSFPARVGCVSDIVHVRNVVSVLWDEEIVAIVSKLFRILSMIVYA</sequence>
<reference evidence="2" key="1">
    <citation type="submission" date="2021-01" db="EMBL/GenBank/DDBJ databases">
        <authorList>
            <consortium name="Aspergillus luchuensis mut. kawachii IFO 4304 genome sequencing consortium"/>
            <person name="Kazuki M."/>
            <person name="Futagami T."/>
        </authorList>
    </citation>
    <scope>NUCLEOTIDE SEQUENCE</scope>
    <source>
        <strain evidence="2">IFO 4308</strain>
    </source>
</reference>
<dbReference type="RefSeq" id="XP_041544083.1">
    <property type="nucleotide sequence ID" value="XM_041690505.1"/>
</dbReference>
<keyword evidence="1" id="KW-0732">Signal</keyword>